<feature type="transmembrane region" description="Helical" evidence="7">
    <location>
        <begin position="21"/>
        <end position="45"/>
    </location>
</feature>
<name>A0A291GML0_9MICO</name>
<evidence type="ECO:0000256" key="2">
    <source>
        <dbReference type="ARBA" id="ARBA00022475"/>
    </source>
</evidence>
<accession>A0A291GML0</accession>
<feature type="region of interest" description="Disordered" evidence="6">
    <location>
        <begin position="426"/>
        <end position="446"/>
    </location>
</feature>
<evidence type="ECO:0000256" key="7">
    <source>
        <dbReference type="SAM" id="Phobius"/>
    </source>
</evidence>
<evidence type="ECO:0000256" key="3">
    <source>
        <dbReference type="ARBA" id="ARBA00022692"/>
    </source>
</evidence>
<evidence type="ECO:0000256" key="1">
    <source>
        <dbReference type="ARBA" id="ARBA00004651"/>
    </source>
</evidence>
<dbReference type="KEGG" id="brz:CFK38_08440"/>
<comment type="subcellular location">
    <subcellularLocation>
        <location evidence="1">Cell membrane</location>
        <topology evidence="1">Multi-pass membrane protein</topology>
    </subcellularLocation>
</comment>
<evidence type="ECO:0000256" key="4">
    <source>
        <dbReference type="ARBA" id="ARBA00022989"/>
    </source>
</evidence>
<sequence>MVSSSGIRDRIQKLVTKYPTLRHIMVLLTGTAISQIVVMGVSIFTARLFTPETFGQFAVYGSLTAIATTIASLRLDMAIMLPEDDDEARRIARVATLSNVIVAGLFTVAAFALRDLVIAQYDDPELASWLLMGGFTVFFVAQVTMMQFWYNRKTQYGTISLNRVQQAIGSAGGQLGFGLLGLRSLPGLIFGTLIGQAYAFVNLRVRATSLYQPIPDGTTSTRALLARYKKMPLLNMPNALVDSVRINGITLLIGTVALGAVGQFNLAWRILQVPIGLINSAISQVFFQKLARVRPGGMLPLVRFTIIRSLLISIVPFGLIYLVAPWLFTFVFGQQWDMAGDFARALTPWLAMQLVTSPISTVFVVTNNQQWMLTFSVVFCAAPLSLLYFSPLALLDTVFWLGLLMAGMLMIMLAMSLLAARGYDRRRPDPAEPGTGADPEPPEPTV</sequence>
<keyword evidence="2" id="KW-1003">Cell membrane</keyword>
<dbReference type="InterPro" id="IPR050833">
    <property type="entry name" value="Poly_Biosynth_Transport"/>
</dbReference>
<evidence type="ECO:0000313" key="8">
    <source>
        <dbReference type="EMBL" id="ATG51549.1"/>
    </source>
</evidence>
<keyword evidence="3 7" id="KW-0812">Transmembrane</keyword>
<dbReference type="PANTHER" id="PTHR30250">
    <property type="entry name" value="PST FAMILY PREDICTED COLANIC ACID TRANSPORTER"/>
    <property type="match status" value="1"/>
</dbReference>
<feature type="transmembrane region" description="Helical" evidence="7">
    <location>
        <begin position="307"/>
        <end position="328"/>
    </location>
</feature>
<dbReference type="Pfam" id="PF13440">
    <property type="entry name" value="Polysacc_synt_3"/>
    <property type="match status" value="1"/>
</dbReference>
<keyword evidence="5 7" id="KW-0472">Membrane</keyword>
<feature type="transmembrane region" description="Helical" evidence="7">
    <location>
        <begin position="239"/>
        <end position="260"/>
    </location>
</feature>
<feature type="transmembrane region" description="Helical" evidence="7">
    <location>
        <begin position="57"/>
        <end position="79"/>
    </location>
</feature>
<keyword evidence="4 7" id="KW-1133">Transmembrane helix</keyword>
<dbReference type="AlphaFoldDB" id="A0A291GML0"/>
<feature type="transmembrane region" description="Helical" evidence="7">
    <location>
        <begin position="398"/>
        <end position="420"/>
    </location>
</feature>
<organism evidence="8 9">
    <name type="scientific">Brachybacterium vulturis</name>
    <dbReference type="NCBI Taxonomy" id="2017484"/>
    <lineage>
        <taxon>Bacteria</taxon>
        <taxon>Bacillati</taxon>
        <taxon>Actinomycetota</taxon>
        <taxon>Actinomycetes</taxon>
        <taxon>Micrococcales</taxon>
        <taxon>Dermabacteraceae</taxon>
        <taxon>Brachybacterium</taxon>
    </lineage>
</organism>
<feature type="transmembrane region" description="Helical" evidence="7">
    <location>
        <begin position="348"/>
        <end position="366"/>
    </location>
</feature>
<reference evidence="9" key="1">
    <citation type="submission" date="2017-09" db="EMBL/GenBank/DDBJ databases">
        <title>Brachybacterium sp. VM2412.</title>
        <authorList>
            <person name="Tak E.J."/>
            <person name="Bae J.-W."/>
        </authorList>
    </citation>
    <scope>NUCLEOTIDE SEQUENCE [LARGE SCALE GENOMIC DNA]</scope>
    <source>
        <strain evidence="9">VM2412</strain>
    </source>
</reference>
<dbReference type="OrthoDB" id="3831435at2"/>
<evidence type="ECO:0000313" key="9">
    <source>
        <dbReference type="Proteomes" id="UP000218165"/>
    </source>
</evidence>
<feature type="transmembrane region" description="Helical" evidence="7">
    <location>
        <begin position="91"/>
        <end position="114"/>
    </location>
</feature>
<evidence type="ECO:0000256" key="5">
    <source>
        <dbReference type="ARBA" id="ARBA00023136"/>
    </source>
</evidence>
<feature type="transmembrane region" description="Helical" evidence="7">
    <location>
        <begin position="373"/>
        <end position="392"/>
    </location>
</feature>
<protein>
    <submittedName>
        <fullName evidence="8">Teichoic acid transporter</fullName>
    </submittedName>
</protein>
<dbReference type="Proteomes" id="UP000218165">
    <property type="component" value="Chromosome"/>
</dbReference>
<proteinExistence type="predicted"/>
<keyword evidence="9" id="KW-1185">Reference proteome</keyword>
<dbReference type="PANTHER" id="PTHR30250:SF28">
    <property type="entry name" value="POLYSACCHARIDE BIOSYNTHESIS PROTEIN"/>
    <property type="match status" value="1"/>
</dbReference>
<dbReference type="GO" id="GO:0005886">
    <property type="term" value="C:plasma membrane"/>
    <property type="evidence" value="ECO:0007669"/>
    <property type="project" value="UniProtKB-SubCell"/>
</dbReference>
<evidence type="ECO:0000256" key="6">
    <source>
        <dbReference type="SAM" id="MobiDB-lite"/>
    </source>
</evidence>
<gene>
    <name evidence="8" type="ORF">CFK38_08440</name>
</gene>
<feature type="transmembrane region" description="Helical" evidence="7">
    <location>
        <begin position="126"/>
        <end position="150"/>
    </location>
</feature>
<dbReference type="EMBL" id="CP023563">
    <property type="protein sequence ID" value="ATG51549.1"/>
    <property type="molecule type" value="Genomic_DNA"/>
</dbReference>